<keyword evidence="4 6" id="KW-0964">Secreted</keyword>
<dbReference type="InterPro" id="IPR010264">
    <property type="entry name" value="Self-incomp_S1"/>
</dbReference>
<comment type="similarity">
    <text evidence="2 6">Belongs to the plant self-incompatibility (S1) protein family.</text>
</comment>
<comment type="caution">
    <text evidence="7">The sequence shown here is derived from an EMBL/GenBank/DDBJ whole genome shotgun (WGS) entry which is preliminary data.</text>
</comment>
<evidence type="ECO:0000256" key="3">
    <source>
        <dbReference type="ARBA" id="ARBA00022471"/>
    </source>
</evidence>
<keyword evidence="5" id="KW-0732">Signal</keyword>
<sequence>MMTTFNTQSSYFAEALLEEELVHVTNDIEGTRMKIQCKSGTETLDVKYLGYHEFYDFSFRIFWRTLYWCNLYWDNKHHTINVFDVDRRDNEFCQSMCAWKIRRDGAYLLRETDPGNSAYREYVKLYSW</sequence>
<protein>
    <recommendedName>
        <fullName evidence="6">S-protein homolog</fullName>
    </recommendedName>
</protein>
<evidence type="ECO:0000256" key="1">
    <source>
        <dbReference type="ARBA" id="ARBA00004613"/>
    </source>
</evidence>
<evidence type="ECO:0000256" key="5">
    <source>
        <dbReference type="ARBA" id="ARBA00022729"/>
    </source>
</evidence>
<keyword evidence="3 6" id="KW-0713">Self-incompatibility</keyword>
<gene>
    <name evidence="7" type="ORF">Dsin_028170</name>
</gene>
<dbReference type="PANTHER" id="PTHR31232:SF155">
    <property type="entry name" value="PLANT SELF-INCOMPATIBILITY PROTEIN S1 FAMILY"/>
    <property type="match status" value="1"/>
</dbReference>
<evidence type="ECO:0000256" key="2">
    <source>
        <dbReference type="ARBA" id="ARBA00005581"/>
    </source>
</evidence>
<evidence type="ECO:0000313" key="7">
    <source>
        <dbReference type="EMBL" id="KAK3188609.1"/>
    </source>
</evidence>
<accession>A0AAD9ZQM1</accession>
<name>A0AAD9ZQM1_9ROSI</name>
<evidence type="ECO:0000256" key="4">
    <source>
        <dbReference type="ARBA" id="ARBA00022525"/>
    </source>
</evidence>
<reference evidence="7" key="1">
    <citation type="journal article" date="2023" name="Plant J.">
        <title>Genome sequences and population genomics provide insights into the demographic history, inbreeding, and mutation load of two 'living fossil' tree species of Dipteronia.</title>
        <authorList>
            <person name="Feng Y."/>
            <person name="Comes H.P."/>
            <person name="Chen J."/>
            <person name="Zhu S."/>
            <person name="Lu R."/>
            <person name="Zhang X."/>
            <person name="Li P."/>
            <person name="Qiu J."/>
            <person name="Olsen K.M."/>
            <person name="Qiu Y."/>
        </authorList>
    </citation>
    <scope>NUCLEOTIDE SEQUENCE</scope>
    <source>
        <strain evidence="7">NBL</strain>
    </source>
</reference>
<dbReference type="Pfam" id="PF05938">
    <property type="entry name" value="Self-incomp_S1"/>
    <property type="match status" value="1"/>
</dbReference>
<dbReference type="GO" id="GO:0060320">
    <property type="term" value="P:rejection of self pollen"/>
    <property type="evidence" value="ECO:0007669"/>
    <property type="project" value="UniProtKB-KW"/>
</dbReference>
<evidence type="ECO:0000256" key="6">
    <source>
        <dbReference type="RuleBase" id="RU367044"/>
    </source>
</evidence>
<organism evidence="7 8">
    <name type="scientific">Dipteronia sinensis</name>
    <dbReference type="NCBI Taxonomy" id="43782"/>
    <lineage>
        <taxon>Eukaryota</taxon>
        <taxon>Viridiplantae</taxon>
        <taxon>Streptophyta</taxon>
        <taxon>Embryophyta</taxon>
        <taxon>Tracheophyta</taxon>
        <taxon>Spermatophyta</taxon>
        <taxon>Magnoliopsida</taxon>
        <taxon>eudicotyledons</taxon>
        <taxon>Gunneridae</taxon>
        <taxon>Pentapetalae</taxon>
        <taxon>rosids</taxon>
        <taxon>malvids</taxon>
        <taxon>Sapindales</taxon>
        <taxon>Sapindaceae</taxon>
        <taxon>Hippocastanoideae</taxon>
        <taxon>Acereae</taxon>
        <taxon>Dipteronia</taxon>
    </lineage>
</organism>
<keyword evidence="8" id="KW-1185">Reference proteome</keyword>
<dbReference type="AlphaFoldDB" id="A0AAD9ZQM1"/>
<dbReference type="PANTHER" id="PTHR31232">
    <property type="match status" value="1"/>
</dbReference>
<proteinExistence type="inferred from homology"/>
<evidence type="ECO:0000313" key="8">
    <source>
        <dbReference type="Proteomes" id="UP001281410"/>
    </source>
</evidence>
<dbReference type="GO" id="GO:0005576">
    <property type="term" value="C:extracellular region"/>
    <property type="evidence" value="ECO:0007669"/>
    <property type="project" value="UniProtKB-SubCell"/>
</dbReference>
<dbReference type="EMBL" id="JANJYJ010000009">
    <property type="protein sequence ID" value="KAK3188609.1"/>
    <property type="molecule type" value="Genomic_DNA"/>
</dbReference>
<dbReference type="Proteomes" id="UP001281410">
    <property type="component" value="Unassembled WGS sequence"/>
</dbReference>
<comment type="subcellular location">
    <subcellularLocation>
        <location evidence="1 6">Secreted</location>
    </subcellularLocation>
</comment>